<dbReference type="EnsemblMetazoa" id="AEPI004427-RA">
    <property type="protein sequence ID" value="AEPI004427-PA"/>
    <property type="gene ID" value="AEPI004427"/>
</dbReference>
<dbReference type="VEuPathDB" id="VectorBase:AEPI004427"/>
<protein>
    <recommendedName>
        <fullName evidence="7">Cyclin-dependent kinase inhibitor domain-containing protein</fullName>
    </recommendedName>
</protein>
<evidence type="ECO:0000256" key="4">
    <source>
        <dbReference type="ARBA" id="ARBA00023242"/>
    </source>
</evidence>
<dbReference type="Gene3D" id="4.10.365.10">
    <property type="entry name" value="p27"/>
    <property type="match status" value="1"/>
</dbReference>
<dbReference type="GO" id="GO:0004861">
    <property type="term" value="F:cyclin-dependent protein serine/threonine kinase inhibitor activity"/>
    <property type="evidence" value="ECO:0007669"/>
    <property type="project" value="InterPro"/>
</dbReference>
<dbReference type="Pfam" id="PF02234">
    <property type="entry name" value="CDI"/>
    <property type="match status" value="1"/>
</dbReference>
<evidence type="ECO:0000256" key="6">
    <source>
        <dbReference type="SAM" id="MobiDB-lite"/>
    </source>
</evidence>
<reference evidence="8" key="2">
    <citation type="submission" date="2020-05" db="UniProtKB">
        <authorList>
            <consortium name="EnsemblMetazoa"/>
        </authorList>
    </citation>
    <scope>IDENTIFICATION</scope>
    <source>
        <strain evidence="8">Epiroticus2</strain>
    </source>
</reference>
<dbReference type="GO" id="GO:0051726">
    <property type="term" value="P:regulation of cell cycle"/>
    <property type="evidence" value="ECO:0007669"/>
    <property type="project" value="InterPro"/>
</dbReference>
<comment type="subcellular location">
    <subcellularLocation>
        <location evidence="1">Nucleus</location>
    </subcellularLocation>
</comment>
<evidence type="ECO:0000256" key="1">
    <source>
        <dbReference type="ARBA" id="ARBA00004123"/>
    </source>
</evidence>
<reference evidence="9" key="1">
    <citation type="submission" date="2013-03" db="EMBL/GenBank/DDBJ databases">
        <title>The Genome Sequence of Anopheles epiroticus epiroticus2.</title>
        <authorList>
            <consortium name="The Broad Institute Genomics Platform"/>
            <person name="Neafsey D.E."/>
            <person name="Howell P."/>
            <person name="Walker B."/>
            <person name="Young S.K."/>
            <person name="Zeng Q."/>
            <person name="Gargeya S."/>
            <person name="Fitzgerald M."/>
            <person name="Haas B."/>
            <person name="Abouelleil A."/>
            <person name="Allen A.W."/>
            <person name="Alvarado L."/>
            <person name="Arachchi H.M."/>
            <person name="Berlin A.M."/>
            <person name="Chapman S.B."/>
            <person name="Gainer-Dewar J."/>
            <person name="Goldberg J."/>
            <person name="Griggs A."/>
            <person name="Gujja S."/>
            <person name="Hansen M."/>
            <person name="Howarth C."/>
            <person name="Imamovic A."/>
            <person name="Ireland A."/>
            <person name="Larimer J."/>
            <person name="McCowan C."/>
            <person name="Murphy C."/>
            <person name="Pearson M."/>
            <person name="Poon T.W."/>
            <person name="Priest M."/>
            <person name="Roberts A."/>
            <person name="Saif S."/>
            <person name="Shea T."/>
            <person name="Sisk P."/>
            <person name="Sykes S."/>
            <person name="Wortman J."/>
            <person name="Nusbaum C."/>
            <person name="Birren B."/>
        </authorList>
    </citation>
    <scope>NUCLEOTIDE SEQUENCE [LARGE SCALE GENOMIC DNA]</scope>
    <source>
        <strain evidence="9">Epiroticus2</strain>
    </source>
</reference>
<sequence length="258" mass="28612">MGAQVYNQTIERLHYSPVPPPVKSYKRHSPAKSLLNRTKRQLFGKVEPTAYREYVESHMRQVSEEKMKKWNFDFTNDKPIDGPLQWEPMGRNRVPVVTLTAAAHVISGTAGVRRQNSSSSSSSSISFLSSDELMDERAERANRDSSIESHNESLSSNASTLSPAEVEEQLESVQTYPILPCSPKKTSSRSQSPKPSSSKGSKLRQPQITEFLKERKRRLSTSTVVSAKKVRMMLAASSSSNSGCTGEQQQEASTSSAN</sequence>
<dbReference type="InterPro" id="IPR003175">
    <property type="entry name" value="CDI_dom"/>
</dbReference>
<feature type="compositionally biased region" description="Polar residues" evidence="6">
    <location>
        <begin position="236"/>
        <end position="258"/>
    </location>
</feature>
<dbReference type="STRING" id="199890.A0A182PBX1"/>
<dbReference type="InterPro" id="IPR044898">
    <property type="entry name" value="CDI_dom_sf"/>
</dbReference>
<dbReference type="Proteomes" id="UP000075885">
    <property type="component" value="Unassembled WGS sequence"/>
</dbReference>
<evidence type="ECO:0000256" key="3">
    <source>
        <dbReference type="ARBA" id="ARBA00023013"/>
    </source>
</evidence>
<evidence type="ECO:0000256" key="5">
    <source>
        <dbReference type="ARBA" id="ARBA00023306"/>
    </source>
</evidence>
<dbReference type="GO" id="GO:0005634">
    <property type="term" value="C:nucleus"/>
    <property type="evidence" value="ECO:0007669"/>
    <property type="project" value="UniProtKB-SubCell"/>
</dbReference>
<feature type="compositionally biased region" description="Basic and acidic residues" evidence="6">
    <location>
        <begin position="135"/>
        <end position="151"/>
    </location>
</feature>
<evidence type="ECO:0000256" key="2">
    <source>
        <dbReference type="ARBA" id="ARBA00006726"/>
    </source>
</evidence>
<feature type="region of interest" description="Disordered" evidence="6">
    <location>
        <begin position="235"/>
        <end position="258"/>
    </location>
</feature>
<dbReference type="PANTHER" id="PTHR10265">
    <property type="entry name" value="CYCLIN-DEPENDENT KINASE INHIBITOR 1"/>
    <property type="match status" value="1"/>
</dbReference>
<keyword evidence="9" id="KW-1185">Reference proteome</keyword>
<keyword evidence="3" id="KW-0649">Protein kinase inhibitor</keyword>
<feature type="domain" description="Cyclin-dependent kinase inhibitor" evidence="7">
    <location>
        <begin position="41"/>
        <end position="88"/>
    </location>
</feature>
<organism evidence="8 9">
    <name type="scientific">Anopheles epiroticus</name>
    <dbReference type="NCBI Taxonomy" id="199890"/>
    <lineage>
        <taxon>Eukaryota</taxon>
        <taxon>Metazoa</taxon>
        <taxon>Ecdysozoa</taxon>
        <taxon>Arthropoda</taxon>
        <taxon>Hexapoda</taxon>
        <taxon>Insecta</taxon>
        <taxon>Pterygota</taxon>
        <taxon>Neoptera</taxon>
        <taxon>Endopterygota</taxon>
        <taxon>Diptera</taxon>
        <taxon>Nematocera</taxon>
        <taxon>Culicoidea</taxon>
        <taxon>Culicidae</taxon>
        <taxon>Anophelinae</taxon>
        <taxon>Anopheles</taxon>
    </lineage>
</organism>
<accession>A0A182PBX1</accession>
<keyword evidence="5" id="KW-0131">Cell cycle</keyword>
<evidence type="ECO:0000313" key="8">
    <source>
        <dbReference type="EnsemblMetazoa" id="AEPI004427-PA"/>
    </source>
</evidence>
<keyword evidence="4" id="KW-0539">Nucleus</keyword>
<name>A0A182PBX1_9DIPT</name>
<evidence type="ECO:0000313" key="9">
    <source>
        <dbReference type="Proteomes" id="UP000075885"/>
    </source>
</evidence>
<dbReference type="PANTHER" id="PTHR10265:SF45">
    <property type="entry name" value="DACAPO"/>
    <property type="match status" value="1"/>
</dbReference>
<feature type="compositionally biased region" description="Low complexity" evidence="6">
    <location>
        <begin position="117"/>
        <end position="130"/>
    </location>
</feature>
<proteinExistence type="inferred from homology"/>
<feature type="region of interest" description="Disordered" evidence="6">
    <location>
        <begin position="110"/>
        <end position="223"/>
    </location>
</feature>
<dbReference type="AlphaFoldDB" id="A0A182PBX1"/>
<feature type="compositionally biased region" description="Low complexity" evidence="6">
    <location>
        <begin position="182"/>
        <end position="200"/>
    </location>
</feature>
<evidence type="ECO:0000259" key="7">
    <source>
        <dbReference type="Pfam" id="PF02234"/>
    </source>
</evidence>
<comment type="similarity">
    <text evidence="2">Belongs to the CDI family.</text>
</comment>